<dbReference type="PANTHER" id="PTHR43394">
    <property type="entry name" value="ATP-DEPENDENT PERMEASE MDL1, MITOCHONDRIAL"/>
    <property type="match status" value="1"/>
</dbReference>
<keyword evidence="8" id="KW-1278">Translocase</keyword>
<evidence type="ECO:0000256" key="10">
    <source>
        <dbReference type="ARBA" id="ARBA00023136"/>
    </source>
</evidence>
<keyword evidence="10 11" id="KW-0472">Membrane</keyword>
<dbReference type="SMART" id="SM00382">
    <property type="entry name" value="AAA"/>
    <property type="match status" value="1"/>
</dbReference>
<protein>
    <recommendedName>
        <fullName evidence="16">Antigen peptide transporter 1</fullName>
    </recommendedName>
</protein>
<dbReference type="InterPro" id="IPR017871">
    <property type="entry name" value="ABC_transporter-like_CS"/>
</dbReference>
<dbReference type="PROSITE" id="PS50929">
    <property type="entry name" value="ABC_TM1F"/>
    <property type="match status" value="1"/>
</dbReference>
<dbReference type="GO" id="GO:0005524">
    <property type="term" value="F:ATP binding"/>
    <property type="evidence" value="ECO:0007669"/>
    <property type="project" value="UniProtKB-KW"/>
</dbReference>
<evidence type="ECO:0000259" key="12">
    <source>
        <dbReference type="PROSITE" id="PS50893"/>
    </source>
</evidence>
<reference evidence="14" key="1">
    <citation type="thesis" date="2020" institute="ProQuest LLC" country="789 East Eisenhower Parkway, Ann Arbor, MI, USA">
        <title>Comparative Genomics and Chromosome Evolution.</title>
        <authorList>
            <person name="Mudd A.B."/>
        </authorList>
    </citation>
    <scope>NUCLEOTIDE SEQUENCE</scope>
    <source>
        <strain evidence="14">237g6f4</strain>
        <tissue evidence="14">Blood</tissue>
    </source>
</reference>
<proteinExistence type="inferred from homology"/>
<dbReference type="Pfam" id="PF00005">
    <property type="entry name" value="ABC_tran"/>
    <property type="match status" value="1"/>
</dbReference>
<dbReference type="GO" id="GO:0012505">
    <property type="term" value="C:endomembrane system"/>
    <property type="evidence" value="ECO:0007669"/>
    <property type="project" value="UniProtKB-SubCell"/>
</dbReference>
<dbReference type="InterPro" id="IPR011527">
    <property type="entry name" value="ABC1_TM_dom"/>
</dbReference>
<evidence type="ECO:0000313" key="14">
    <source>
        <dbReference type="EMBL" id="KAG8548123.1"/>
    </source>
</evidence>
<feature type="transmembrane region" description="Helical" evidence="11">
    <location>
        <begin position="34"/>
        <end position="57"/>
    </location>
</feature>
<dbReference type="FunFam" id="3.40.50.300:FF:000140">
    <property type="entry name" value="Lipid A export ATP-binding/permease protein MsbA"/>
    <property type="match status" value="1"/>
</dbReference>
<dbReference type="Gene3D" id="3.40.50.300">
    <property type="entry name" value="P-loop containing nucleotide triphosphate hydrolases"/>
    <property type="match status" value="1"/>
</dbReference>
<dbReference type="InterPro" id="IPR003593">
    <property type="entry name" value="AAA+_ATPase"/>
</dbReference>
<dbReference type="InterPro" id="IPR027417">
    <property type="entry name" value="P-loop_NTPase"/>
</dbReference>
<dbReference type="GO" id="GO:0016020">
    <property type="term" value="C:membrane"/>
    <property type="evidence" value="ECO:0007669"/>
    <property type="project" value="InterPro"/>
</dbReference>
<organism evidence="14 15">
    <name type="scientific">Engystomops pustulosus</name>
    <name type="common">Tungara frog</name>
    <name type="synonym">Physalaemus pustulosus</name>
    <dbReference type="NCBI Taxonomy" id="76066"/>
    <lineage>
        <taxon>Eukaryota</taxon>
        <taxon>Metazoa</taxon>
        <taxon>Chordata</taxon>
        <taxon>Craniata</taxon>
        <taxon>Vertebrata</taxon>
        <taxon>Euteleostomi</taxon>
        <taxon>Amphibia</taxon>
        <taxon>Batrachia</taxon>
        <taxon>Anura</taxon>
        <taxon>Neobatrachia</taxon>
        <taxon>Hyloidea</taxon>
        <taxon>Leptodactylidae</taxon>
        <taxon>Leiuperinae</taxon>
        <taxon>Engystomops</taxon>
    </lineage>
</organism>
<dbReference type="GO" id="GO:0015421">
    <property type="term" value="F:ABC-type oligopeptide transporter activity"/>
    <property type="evidence" value="ECO:0007669"/>
    <property type="project" value="TreeGrafter"/>
</dbReference>
<dbReference type="GO" id="GO:0016887">
    <property type="term" value="F:ATP hydrolysis activity"/>
    <property type="evidence" value="ECO:0007669"/>
    <property type="project" value="InterPro"/>
</dbReference>
<evidence type="ECO:0000256" key="9">
    <source>
        <dbReference type="ARBA" id="ARBA00022989"/>
    </source>
</evidence>
<dbReference type="EMBL" id="WNYA01000511">
    <property type="protein sequence ID" value="KAG8548123.1"/>
    <property type="molecule type" value="Genomic_DNA"/>
</dbReference>
<feature type="transmembrane region" description="Helical" evidence="11">
    <location>
        <begin position="188"/>
        <end position="211"/>
    </location>
</feature>
<dbReference type="AlphaFoldDB" id="A0AAV6ZPI2"/>
<keyword evidence="6" id="KW-0067">ATP-binding</keyword>
<dbReference type="InterPro" id="IPR003439">
    <property type="entry name" value="ABC_transporter-like_ATP-bd"/>
</dbReference>
<feature type="transmembrane region" description="Helical" evidence="11">
    <location>
        <begin position="69"/>
        <end position="90"/>
    </location>
</feature>
<keyword evidence="9 11" id="KW-1133">Transmembrane helix</keyword>
<feature type="transmembrane region" description="Helical" evidence="11">
    <location>
        <begin position="102"/>
        <end position="128"/>
    </location>
</feature>
<feature type="domain" description="ABC transmembrane type-1" evidence="13">
    <location>
        <begin position="154"/>
        <end position="436"/>
    </location>
</feature>
<sequence length="719" mass="80238">MVSFWSLCCLIGMDFATFHILRHVLSRYFPLSLALAWGIALAQLLILALVLLAGKSIFRGRSFLREDKLLASSIVSSLLVPSCATWAVVFMPRTGADLLHRWGHLDLFICSHLITLTSALVWHQLFLSGEDEKGSSASVWRLLALLRPYSWRFLLVAVFLVLSSWGEMALPAYTGRMADWIHNKEDPSIFWTTIITLALITISSAVTEFVCDCIFNVTMSLVHTQSQGKLLFSILKQDITFFDTVPAGDITSRVTSDITAMSEALSHTLSLLMWYAMRLAFLFIYMAGLSPKLTLFTVLCLLIITIVPRLSGTYSQNLAVKIQGSLCEVNQVAMETFSNMKTVRSFANEEGECQRYEGKLDATYQLNKTEALAYGWTLVANSFSGLALKVGILYFGGRLVTNEEVSGGELVSFVLYELQFASAVETLLRTYPEVRKAVGSSQKVFEYMDRTPQKPPPGHLAPSILQGHIQFQNVTFSYPKRPDVPALQDVSFDIKPGVVTALVGPCDAGKSTVVNLLLRLYEPQSGRILLDNRPLADYENQYYRRKVSVVTQVPVLSSRTIKDNISYGLGETSLESVQEAAKASDAHDFILQRPQGYQTGAGQRGELLSGGQKQRVALARALLRDPKVLILDDATSSLDTDTELKIQETLYSNARRQTVLLISHRMNVIEKADHILVLEGGQIIESGNHEQLLAERGSYWRLRNRQQSSFQRGEEQQMM</sequence>
<evidence type="ECO:0000256" key="2">
    <source>
        <dbReference type="ARBA" id="ARBA00006493"/>
    </source>
</evidence>
<dbReference type="InterPro" id="IPR036640">
    <property type="entry name" value="ABC1_TM_sf"/>
</dbReference>
<dbReference type="PANTHER" id="PTHR43394:SF13">
    <property type="entry name" value="ANTIGEN PEPTIDE TRANSPORTER 1"/>
    <property type="match status" value="1"/>
</dbReference>
<feature type="domain" description="ABC transporter" evidence="12">
    <location>
        <begin position="469"/>
        <end position="705"/>
    </location>
</feature>
<evidence type="ECO:0000256" key="7">
    <source>
        <dbReference type="ARBA" id="ARBA00022856"/>
    </source>
</evidence>
<evidence type="ECO:0008006" key="16">
    <source>
        <dbReference type="Google" id="ProtNLM"/>
    </source>
</evidence>
<dbReference type="Pfam" id="PF00664">
    <property type="entry name" value="ABC_membrane"/>
    <property type="match status" value="1"/>
</dbReference>
<evidence type="ECO:0000256" key="6">
    <source>
        <dbReference type="ARBA" id="ARBA00022840"/>
    </source>
</evidence>
<dbReference type="Gene3D" id="1.20.1560.10">
    <property type="entry name" value="ABC transporter type 1, transmembrane domain"/>
    <property type="match status" value="1"/>
</dbReference>
<evidence type="ECO:0000256" key="11">
    <source>
        <dbReference type="SAM" id="Phobius"/>
    </source>
</evidence>
<keyword evidence="3" id="KW-0813">Transport</keyword>
<evidence type="ECO:0000313" key="15">
    <source>
        <dbReference type="Proteomes" id="UP000824782"/>
    </source>
</evidence>
<name>A0AAV6ZPI2_ENGPU</name>
<accession>A0AAV6ZPI2</accession>
<keyword evidence="4 11" id="KW-0812">Transmembrane</keyword>
<comment type="caution">
    <text evidence="14">The sequence shown here is derived from an EMBL/GenBank/DDBJ whole genome shotgun (WGS) entry which is preliminary data.</text>
</comment>
<dbReference type="EMBL" id="WNYA01000511">
    <property type="protein sequence ID" value="KAG8548124.1"/>
    <property type="molecule type" value="Genomic_DNA"/>
</dbReference>
<feature type="transmembrane region" description="Helical" evidence="11">
    <location>
        <begin position="149"/>
        <end position="168"/>
    </location>
</feature>
<evidence type="ECO:0000256" key="4">
    <source>
        <dbReference type="ARBA" id="ARBA00022692"/>
    </source>
</evidence>
<keyword evidence="7" id="KW-0653">Protein transport</keyword>
<dbReference type="PRINTS" id="PR01896">
    <property type="entry name" value="TAP1PROTEIN"/>
</dbReference>
<comment type="subcellular location">
    <subcellularLocation>
        <location evidence="1">Endomembrane system</location>
        <topology evidence="1">Multi-pass membrane protein</topology>
    </subcellularLocation>
</comment>
<dbReference type="PROSITE" id="PS00211">
    <property type="entry name" value="ABC_TRANSPORTER_1"/>
    <property type="match status" value="1"/>
</dbReference>
<comment type="similarity">
    <text evidence="2">Belongs to the ABC transporter superfamily. ABCB family. MHC peptide exporter (TC 3.A.1.209) subfamily.</text>
</comment>
<dbReference type="PROSITE" id="PS50893">
    <property type="entry name" value="ABC_TRANSPORTER_2"/>
    <property type="match status" value="1"/>
</dbReference>
<keyword evidence="15" id="KW-1185">Reference proteome</keyword>
<evidence type="ECO:0000256" key="8">
    <source>
        <dbReference type="ARBA" id="ARBA00022967"/>
    </source>
</evidence>
<evidence type="ECO:0000256" key="3">
    <source>
        <dbReference type="ARBA" id="ARBA00022448"/>
    </source>
</evidence>
<evidence type="ECO:0000259" key="13">
    <source>
        <dbReference type="PROSITE" id="PS50929"/>
    </source>
</evidence>
<dbReference type="SUPFAM" id="SSF90123">
    <property type="entry name" value="ABC transporter transmembrane region"/>
    <property type="match status" value="1"/>
</dbReference>
<evidence type="ECO:0000256" key="5">
    <source>
        <dbReference type="ARBA" id="ARBA00022741"/>
    </source>
</evidence>
<dbReference type="Proteomes" id="UP000824782">
    <property type="component" value="Unassembled WGS sequence"/>
</dbReference>
<dbReference type="InterPro" id="IPR039421">
    <property type="entry name" value="Type_1_exporter"/>
</dbReference>
<evidence type="ECO:0000256" key="1">
    <source>
        <dbReference type="ARBA" id="ARBA00004127"/>
    </source>
</evidence>
<gene>
    <name evidence="14" type="ORF">GDO81_026552</name>
</gene>
<dbReference type="SUPFAM" id="SSF52540">
    <property type="entry name" value="P-loop containing nucleoside triphosphate hydrolases"/>
    <property type="match status" value="1"/>
</dbReference>
<keyword evidence="7" id="KW-0571">Peptide transport</keyword>
<keyword evidence="5" id="KW-0547">Nucleotide-binding</keyword>